<keyword evidence="7" id="KW-0432">Leucine biosynthesis</keyword>
<comment type="similarity">
    <text evidence="4">Belongs to the LeuD family. LeuD type 1 subfamily.</text>
</comment>
<comment type="function">
    <text evidence="2">Catalyzes the isomerization between 2-isopropylmalate and 3-isopropylmalate, via the formation of 2-isopropylmaleate.</text>
</comment>
<comment type="subunit">
    <text evidence="5">Heterodimer of LeuC and LeuD.</text>
</comment>
<comment type="pathway">
    <text evidence="3">Amino-acid biosynthesis; L-leucine biosynthesis; L-leucine from 3-methyl-2-oxobutanoate: step 2/4.</text>
</comment>
<reference evidence="13" key="1">
    <citation type="journal article" date="2019" name="Int. J. Syst. Evol. Microbiol.">
        <title>The Global Catalogue of Microorganisms (GCM) 10K type strain sequencing project: providing services to taxonomists for standard genome sequencing and annotation.</title>
        <authorList>
            <consortium name="The Broad Institute Genomics Platform"/>
            <consortium name="The Broad Institute Genome Sequencing Center for Infectious Disease"/>
            <person name="Wu L."/>
            <person name="Ma J."/>
        </authorList>
    </citation>
    <scope>NUCLEOTIDE SEQUENCE [LARGE SCALE GENOMIC DNA]</scope>
    <source>
        <strain evidence="13">KCTC 42911</strain>
    </source>
</reference>
<organism evidence="12 13">
    <name type="scientific">Lutimaribacter marinistellae</name>
    <dbReference type="NCBI Taxonomy" id="1820329"/>
    <lineage>
        <taxon>Bacteria</taxon>
        <taxon>Pseudomonadati</taxon>
        <taxon>Pseudomonadota</taxon>
        <taxon>Alphaproteobacteria</taxon>
        <taxon>Rhodobacterales</taxon>
        <taxon>Roseobacteraceae</taxon>
        <taxon>Lutimaribacter</taxon>
    </lineage>
</organism>
<dbReference type="NCBIfam" id="NF002458">
    <property type="entry name" value="PRK01641.1"/>
    <property type="match status" value="1"/>
</dbReference>
<sequence length="211" mass="22531">MAGWSTHEGFAIALPRASVDTDQIIPARFMSASRAEGYGGFLFADLRDGAEEFPLDRHVDASVLVAGPNFGCGSSREAAVYALVDAGIRLVIAESFADIFAGNAVNNGLLPAAVEQADEILSIIGTGKVKASVDLQAGSLFIDGREYGFALPDMWRQKLVNGWDDIDLTRANLDEIRTFRAGRAKAAPWVFGPGGIKKSNSERPADENRGT</sequence>
<dbReference type="InterPro" id="IPR004431">
    <property type="entry name" value="3-IsopropMal_deHydase_ssu"/>
</dbReference>
<evidence type="ECO:0000256" key="5">
    <source>
        <dbReference type="ARBA" id="ARBA00011271"/>
    </source>
</evidence>
<dbReference type="CDD" id="cd01577">
    <property type="entry name" value="IPMI_Swivel"/>
    <property type="match status" value="1"/>
</dbReference>
<feature type="domain" description="Aconitase A/isopropylmalate dehydratase small subunit swivel" evidence="11">
    <location>
        <begin position="58"/>
        <end position="115"/>
    </location>
</feature>
<accession>A0ABV7TA13</accession>
<proteinExistence type="inferred from homology"/>
<dbReference type="InterPro" id="IPR000573">
    <property type="entry name" value="AconitaseA/IPMdHydase_ssu_swvl"/>
</dbReference>
<keyword evidence="8" id="KW-0028">Amino-acid biosynthesis</keyword>
<dbReference type="PANTHER" id="PTHR43345:SF5">
    <property type="entry name" value="3-ISOPROPYLMALATE DEHYDRATASE SMALL SUBUNIT"/>
    <property type="match status" value="1"/>
</dbReference>
<dbReference type="InterPro" id="IPR033940">
    <property type="entry name" value="IPMI_Swivel"/>
</dbReference>
<dbReference type="EMBL" id="JBHRXI010000001">
    <property type="protein sequence ID" value="MFC3612299.1"/>
    <property type="molecule type" value="Genomic_DNA"/>
</dbReference>
<evidence type="ECO:0000256" key="3">
    <source>
        <dbReference type="ARBA" id="ARBA00004729"/>
    </source>
</evidence>
<dbReference type="Gene3D" id="3.20.19.10">
    <property type="entry name" value="Aconitase, domain 4"/>
    <property type="match status" value="1"/>
</dbReference>
<comment type="catalytic activity">
    <reaction evidence="1">
        <text>(2R,3S)-3-isopropylmalate = (2S)-2-isopropylmalate</text>
        <dbReference type="Rhea" id="RHEA:32287"/>
        <dbReference type="ChEBI" id="CHEBI:1178"/>
        <dbReference type="ChEBI" id="CHEBI:35121"/>
        <dbReference type="EC" id="4.2.1.33"/>
    </reaction>
</comment>
<name>A0ABV7TA13_9RHOB</name>
<evidence type="ECO:0000256" key="2">
    <source>
        <dbReference type="ARBA" id="ARBA00002695"/>
    </source>
</evidence>
<keyword evidence="13" id="KW-1185">Reference proteome</keyword>
<evidence type="ECO:0000256" key="6">
    <source>
        <dbReference type="ARBA" id="ARBA00011998"/>
    </source>
</evidence>
<evidence type="ECO:0000256" key="7">
    <source>
        <dbReference type="ARBA" id="ARBA00022430"/>
    </source>
</evidence>
<dbReference type="GO" id="GO:0003861">
    <property type="term" value="F:3-isopropylmalate dehydratase activity"/>
    <property type="evidence" value="ECO:0007669"/>
    <property type="project" value="UniProtKB-EC"/>
</dbReference>
<evidence type="ECO:0000256" key="9">
    <source>
        <dbReference type="ARBA" id="ARBA00023239"/>
    </source>
</evidence>
<dbReference type="RefSeq" id="WP_386733484.1">
    <property type="nucleotide sequence ID" value="NZ_JBHRXI010000001.1"/>
</dbReference>
<evidence type="ECO:0000256" key="1">
    <source>
        <dbReference type="ARBA" id="ARBA00000491"/>
    </source>
</evidence>
<dbReference type="InterPro" id="IPR015928">
    <property type="entry name" value="Aconitase/3IPM_dehydase_swvl"/>
</dbReference>
<dbReference type="InterPro" id="IPR050075">
    <property type="entry name" value="LeuD"/>
</dbReference>
<dbReference type="Proteomes" id="UP001595629">
    <property type="component" value="Unassembled WGS sequence"/>
</dbReference>
<gene>
    <name evidence="12" type="primary">leuD</name>
    <name evidence="12" type="ORF">ACFORG_00880</name>
</gene>
<keyword evidence="10" id="KW-0100">Branched-chain amino acid biosynthesis</keyword>
<dbReference type="SUPFAM" id="SSF52016">
    <property type="entry name" value="LeuD/IlvD-like"/>
    <property type="match status" value="1"/>
</dbReference>
<comment type="caution">
    <text evidence="12">The sequence shown here is derived from an EMBL/GenBank/DDBJ whole genome shotgun (WGS) entry which is preliminary data.</text>
</comment>
<dbReference type="PANTHER" id="PTHR43345">
    <property type="entry name" value="3-ISOPROPYLMALATE DEHYDRATASE SMALL SUBUNIT 2-RELATED-RELATED"/>
    <property type="match status" value="1"/>
</dbReference>
<dbReference type="Pfam" id="PF00694">
    <property type="entry name" value="Aconitase_C"/>
    <property type="match status" value="1"/>
</dbReference>
<evidence type="ECO:0000256" key="8">
    <source>
        <dbReference type="ARBA" id="ARBA00022605"/>
    </source>
</evidence>
<evidence type="ECO:0000313" key="12">
    <source>
        <dbReference type="EMBL" id="MFC3612299.1"/>
    </source>
</evidence>
<evidence type="ECO:0000313" key="13">
    <source>
        <dbReference type="Proteomes" id="UP001595629"/>
    </source>
</evidence>
<keyword evidence="9 12" id="KW-0456">Lyase</keyword>
<protein>
    <recommendedName>
        <fullName evidence="6">3-isopropylmalate dehydratase</fullName>
        <ecNumber evidence="6">4.2.1.33</ecNumber>
    </recommendedName>
</protein>
<dbReference type="NCBIfam" id="TIGR00171">
    <property type="entry name" value="leuD"/>
    <property type="match status" value="1"/>
</dbReference>
<evidence type="ECO:0000259" key="11">
    <source>
        <dbReference type="Pfam" id="PF00694"/>
    </source>
</evidence>
<dbReference type="EC" id="4.2.1.33" evidence="6"/>
<evidence type="ECO:0000256" key="4">
    <source>
        <dbReference type="ARBA" id="ARBA00009845"/>
    </source>
</evidence>
<evidence type="ECO:0000256" key="10">
    <source>
        <dbReference type="ARBA" id="ARBA00023304"/>
    </source>
</evidence>